<evidence type="ECO:0000313" key="1">
    <source>
        <dbReference type="EMBL" id="XCG48245.1"/>
    </source>
</evidence>
<sequence>MNLHIETAAPMGSIIGNGGNGISKAVAAQIYRNPNETATSDYTVLVVASRFRLTVSTAREVCRMAGIGGVI</sequence>
<dbReference type="AlphaFoldDB" id="A0AAU8CMV2"/>
<organism evidence="1">
    <name type="scientific">Mesorhizobium sp. WSM2240</name>
    <dbReference type="NCBI Taxonomy" id="3228851"/>
    <lineage>
        <taxon>Bacteria</taxon>
        <taxon>Pseudomonadati</taxon>
        <taxon>Pseudomonadota</taxon>
        <taxon>Alphaproteobacteria</taxon>
        <taxon>Hyphomicrobiales</taxon>
        <taxon>Phyllobacteriaceae</taxon>
        <taxon>Mesorhizobium</taxon>
    </lineage>
</organism>
<proteinExistence type="predicted"/>
<reference evidence="1" key="1">
    <citation type="submission" date="2024-06" db="EMBL/GenBank/DDBJ databases">
        <title>Mesorhizobium karijinii sp. nov., a symbiont of the iconic Swainsona formosa from arid Australia.</title>
        <authorList>
            <person name="Hill Y.J."/>
            <person name="Watkin E.L.J."/>
            <person name="O'Hara G.W."/>
            <person name="Terpolilli J."/>
            <person name="Tye M.L."/>
            <person name="Kohlmeier M.G."/>
        </authorList>
    </citation>
    <scope>NUCLEOTIDE SEQUENCE</scope>
    <source>
        <strain evidence="1">WSM2240</strain>
    </source>
</reference>
<name>A0AAU8CMV2_9HYPH</name>
<gene>
    <name evidence="1" type="ORF">ABVK50_23865</name>
</gene>
<protein>
    <submittedName>
        <fullName evidence="1">Uncharacterized protein</fullName>
    </submittedName>
</protein>
<dbReference type="EMBL" id="CP159253">
    <property type="protein sequence ID" value="XCG48245.1"/>
    <property type="molecule type" value="Genomic_DNA"/>
</dbReference>
<dbReference type="RefSeq" id="WP_353644222.1">
    <property type="nucleotide sequence ID" value="NZ_CP159253.1"/>
</dbReference>
<accession>A0AAU8CMV2</accession>